<dbReference type="InterPro" id="IPR017938">
    <property type="entry name" value="Riboflavin_synthase-like_b-brl"/>
</dbReference>
<dbReference type="GO" id="GO:0015677">
    <property type="term" value="P:copper ion import"/>
    <property type="evidence" value="ECO:0007669"/>
    <property type="project" value="TreeGrafter"/>
</dbReference>
<dbReference type="AlphaFoldDB" id="A0A550BUJ9"/>
<evidence type="ECO:0000256" key="11">
    <source>
        <dbReference type="ARBA" id="ARBA00023136"/>
    </source>
</evidence>
<keyword evidence="12" id="KW-0325">Glycoprotein</keyword>
<evidence type="ECO:0000259" key="16">
    <source>
        <dbReference type="PROSITE" id="PS51384"/>
    </source>
</evidence>
<evidence type="ECO:0000256" key="4">
    <source>
        <dbReference type="ARBA" id="ARBA00022448"/>
    </source>
</evidence>
<dbReference type="SUPFAM" id="SSF63380">
    <property type="entry name" value="Riboflavin synthase domain-like"/>
    <property type="match status" value="1"/>
</dbReference>
<dbReference type="SUPFAM" id="SSF52343">
    <property type="entry name" value="Ferredoxin reductase-like, C-terminal NADP-linked domain"/>
    <property type="match status" value="1"/>
</dbReference>
<evidence type="ECO:0000256" key="6">
    <source>
        <dbReference type="ARBA" id="ARBA00022692"/>
    </source>
</evidence>
<keyword evidence="6 15" id="KW-0812">Transmembrane</keyword>
<reference evidence="17 18" key="1">
    <citation type="journal article" date="2019" name="New Phytol.">
        <title>Comparative genomics reveals unique wood-decay strategies and fruiting body development in the Schizophyllaceae.</title>
        <authorList>
            <person name="Almasi E."/>
            <person name="Sahu N."/>
            <person name="Krizsan K."/>
            <person name="Balint B."/>
            <person name="Kovacs G.M."/>
            <person name="Kiss B."/>
            <person name="Cseklye J."/>
            <person name="Drula E."/>
            <person name="Henrissat B."/>
            <person name="Nagy I."/>
            <person name="Chovatia M."/>
            <person name="Adam C."/>
            <person name="LaButti K."/>
            <person name="Lipzen A."/>
            <person name="Riley R."/>
            <person name="Grigoriev I.V."/>
            <person name="Nagy L.G."/>
        </authorList>
    </citation>
    <scope>NUCLEOTIDE SEQUENCE [LARGE SCALE GENOMIC DNA]</scope>
    <source>
        <strain evidence="17 18">NL-1724</strain>
    </source>
</reference>
<comment type="catalytic activity">
    <reaction evidence="13">
        <text>2 a Fe(II)-siderophore + NADP(+) + H(+) = 2 a Fe(III)-siderophore + NADPH</text>
        <dbReference type="Rhea" id="RHEA:28795"/>
        <dbReference type="Rhea" id="RHEA-COMP:11342"/>
        <dbReference type="Rhea" id="RHEA-COMP:11344"/>
        <dbReference type="ChEBI" id="CHEBI:15378"/>
        <dbReference type="ChEBI" id="CHEBI:29033"/>
        <dbReference type="ChEBI" id="CHEBI:29034"/>
        <dbReference type="ChEBI" id="CHEBI:57783"/>
        <dbReference type="ChEBI" id="CHEBI:58349"/>
        <dbReference type="EC" id="1.16.1.9"/>
    </reaction>
</comment>
<dbReference type="Pfam" id="PF01794">
    <property type="entry name" value="Ferric_reduct"/>
    <property type="match status" value="1"/>
</dbReference>
<evidence type="ECO:0000313" key="18">
    <source>
        <dbReference type="Proteomes" id="UP000320762"/>
    </source>
</evidence>
<dbReference type="InterPro" id="IPR013121">
    <property type="entry name" value="Fe_red_NAD-bd_6"/>
</dbReference>
<dbReference type="Pfam" id="PF08022">
    <property type="entry name" value="FAD_binding_8"/>
    <property type="match status" value="1"/>
</dbReference>
<protein>
    <recommendedName>
        <fullName evidence="3">ferric-chelate reductase (NADPH)</fullName>
        <ecNumber evidence="3">1.16.1.9</ecNumber>
    </recommendedName>
</protein>
<comment type="caution">
    <text evidence="17">The sequence shown here is derived from an EMBL/GenBank/DDBJ whole genome shotgun (WGS) entry which is preliminary data.</text>
</comment>
<dbReference type="InterPro" id="IPR051410">
    <property type="entry name" value="Ferric/Cupric_Reductase"/>
</dbReference>
<feature type="domain" description="FAD-binding FR-type" evidence="16">
    <location>
        <begin position="292"/>
        <end position="404"/>
    </location>
</feature>
<dbReference type="PANTHER" id="PTHR32361:SF9">
    <property type="entry name" value="FERRIC REDUCTASE TRANSMEMBRANE COMPONENT 3-RELATED"/>
    <property type="match status" value="1"/>
</dbReference>
<keyword evidence="5" id="KW-1003">Cell membrane</keyword>
<evidence type="ECO:0000256" key="9">
    <source>
        <dbReference type="ARBA" id="ARBA00023002"/>
    </source>
</evidence>
<dbReference type="InterPro" id="IPR017927">
    <property type="entry name" value="FAD-bd_FR_type"/>
</dbReference>
<feature type="transmembrane region" description="Helical" evidence="15">
    <location>
        <begin position="216"/>
        <end position="238"/>
    </location>
</feature>
<dbReference type="InterPro" id="IPR013130">
    <property type="entry name" value="Fe3_Rdtase_TM_dom"/>
</dbReference>
<comment type="similarity">
    <text evidence="2">Belongs to the ferric reductase (FRE) family.</text>
</comment>
<dbReference type="PROSITE" id="PS51384">
    <property type="entry name" value="FAD_FR"/>
    <property type="match status" value="1"/>
</dbReference>
<dbReference type="InterPro" id="IPR013112">
    <property type="entry name" value="FAD-bd_8"/>
</dbReference>
<dbReference type="SFLD" id="SFLDS00052">
    <property type="entry name" value="Ferric_Reductase_Domain"/>
    <property type="match status" value="1"/>
</dbReference>
<evidence type="ECO:0000313" key="17">
    <source>
        <dbReference type="EMBL" id="TRM56221.1"/>
    </source>
</evidence>
<evidence type="ECO:0000256" key="10">
    <source>
        <dbReference type="ARBA" id="ARBA00023065"/>
    </source>
</evidence>
<dbReference type="InterPro" id="IPR039261">
    <property type="entry name" value="FNR_nucleotide-bd"/>
</dbReference>
<evidence type="ECO:0000256" key="7">
    <source>
        <dbReference type="ARBA" id="ARBA00022982"/>
    </source>
</evidence>
<proteinExistence type="inferred from homology"/>
<keyword evidence="7" id="KW-0249">Electron transport</keyword>
<dbReference type="OrthoDB" id="10006946at2759"/>
<dbReference type="EC" id="1.16.1.9" evidence="3"/>
<keyword evidence="4" id="KW-0813">Transport</keyword>
<dbReference type="STRING" id="97359.A0A550BUJ9"/>
<dbReference type="PANTHER" id="PTHR32361">
    <property type="entry name" value="FERRIC/CUPRIC REDUCTASE TRANSMEMBRANE COMPONENT"/>
    <property type="match status" value="1"/>
</dbReference>
<feature type="region of interest" description="Disordered" evidence="14">
    <location>
        <begin position="560"/>
        <end position="599"/>
    </location>
</feature>
<dbReference type="GO" id="GO:0006826">
    <property type="term" value="P:iron ion transport"/>
    <property type="evidence" value="ECO:0007669"/>
    <property type="project" value="TreeGrafter"/>
</dbReference>
<accession>A0A550BUJ9</accession>
<evidence type="ECO:0000256" key="15">
    <source>
        <dbReference type="SAM" id="Phobius"/>
    </source>
</evidence>
<evidence type="ECO:0000256" key="1">
    <source>
        <dbReference type="ARBA" id="ARBA00004651"/>
    </source>
</evidence>
<sequence>MTAYLTIHMLSANSRVYMYLLWAAFAAVLLICTALHLSPARRSSIAARWTKWAIRRRTWRGKHIANLAARKGARITPHSLPANGQILALLSHPTAPLFSFQRRAIYDVSWYTQYQPTYTIPKAWWTAGGRTGLIAFALFPLCVLFALKAPPFALLALPFTVQMHFDKLSWLHRWTAYLIYLLTVLHVALWSVQLATEKREYTGKVAYTYAFGYQKFIYGWIAFGSMTLLILCSLYPIRRYHYESFYIMHVILIPCTLVMSALHHPPVAIWCWAALAAWIGERAYRGVWWLNTNGFLFPPAHKAPPQIQPFPKGPSNAHHTPHYAPAGPLSWAPGQHFLINVPAVAPLPITHPFTVASAEGGPLVFLIRAKDGWTRDLWDFVARAGGNTTTRMLVEGPFGSAARARWGRHHTVVIVVGGAGVAYGLSVLAHICEGLVRGGMATRRVRFVWLMREFSHLTWCATELRRYMEMVSEPALEVNIFVTSAVRPERPPKPPYAGLGKDASPKSATHLISPSMASTSYDYSPRNTEYNPYTPSASPGPSDIADADDAYVDLSYYTGEFGDEEARPGGPGENYTRDLTDFEGDEGGDSRRLSGEAPRGRNLRAQSRMLRMSVSGFKDIMPDESGRMPDAAHLAHARQELGSRGSTAELLGEDSELAYARASHIGEVDLGATRFPLANQLPPLLEDSDDERSVYEPESRLSTGLTMSRGTTPDLHVSTSQLGLGQSQMGGSSRRSSTLVDDTRPNTPWSAFGDEKHLLDVEAPQLHVEADELRDVARVSEFARPGKPRIDRILADEVERSKGSVVVACCGPTSLSAMVRKAVADQIRPDRVRKGDPRGMIELHTEDFGY</sequence>
<organism evidence="17 18">
    <name type="scientific">Schizophyllum amplum</name>
    <dbReference type="NCBI Taxonomy" id="97359"/>
    <lineage>
        <taxon>Eukaryota</taxon>
        <taxon>Fungi</taxon>
        <taxon>Dikarya</taxon>
        <taxon>Basidiomycota</taxon>
        <taxon>Agaricomycotina</taxon>
        <taxon>Agaricomycetes</taxon>
        <taxon>Agaricomycetidae</taxon>
        <taxon>Agaricales</taxon>
        <taxon>Schizophyllaceae</taxon>
        <taxon>Schizophyllum</taxon>
    </lineage>
</organism>
<evidence type="ECO:0000256" key="2">
    <source>
        <dbReference type="ARBA" id="ARBA00006278"/>
    </source>
</evidence>
<dbReference type="Pfam" id="PF08030">
    <property type="entry name" value="NAD_binding_6"/>
    <property type="match status" value="1"/>
</dbReference>
<feature type="transmembrane region" description="Helical" evidence="15">
    <location>
        <begin position="177"/>
        <end position="195"/>
    </location>
</feature>
<evidence type="ECO:0000256" key="14">
    <source>
        <dbReference type="SAM" id="MobiDB-lite"/>
    </source>
</evidence>
<keyword evidence="10" id="KW-0406">Ion transport</keyword>
<dbReference type="EMBL" id="VDMD01000077">
    <property type="protein sequence ID" value="TRM56221.1"/>
    <property type="molecule type" value="Genomic_DNA"/>
</dbReference>
<dbReference type="CDD" id="cd06186">
    <property type="entry name" value="NOX_Duox_like_FAD_NADP"/>
    <property type="match status" value="1"/>
</dbReference>
<dbReference type="GO" id="GO:0006879">
    <property type="term" value="P:intracellular iron ion homeostasis"/>
    <property type="evidence" value="ECO:0007669"/>
    <property type="project" value="TreeGrafter"/>
</dbReference>
<dbReference type="GO" id="GO:0052851">
    <property type="term" value="F:ferric-chelate reductase (NADPH) activity"/>
    <property type="evidence" value="ECO:0007669"/>
    <property type="project" value="UniProtKB-EC"/>
</dbReference>
<evidence type="ECO:0000256" key="12">
    <source>
        <dbReference type="ARBA" id="ARBA00023180"/>
    </source>
</evidence>
<feature type="transmembrane region" description="Helical" evidence="15">
    <location>
        <begin position="132"/>
        <end position="157"/>
    </location>
</feature>
<evidence type="ECO:0000256" key="8">
    <source>
        <dbReference type="ARBA" id="ARBA00022989"/>
    </source>
</evidence>
<dbReference type="Gene3D" id="3.40.50.80">
    <property type="entry name" value="Nucleotide-binding domain of ferredoxin-NADP reductase (FNR) module"/>
    <property type="match status" value="2"/>
</dbReference>
<dbReference type="GO" id="GO:0005886">
    <property type="term" value="C:plasma membrane"/>
    <property type="evidence" value="ECO:0007669"/>
    <property type="project" value="UniProtKB-SubCell"/>
</dbReference>
<comment type="subcellular location">
    <subcellularLocation>
        <location evidence="1">Cell membrane</location>
        <topology evidence="1">Multi-pass membrane protein</topology>
    </subcellularLocation>
</comment>
<evidence type="ECO:0000256" key="5">
    <source>
        <dbReference type="ARBA" id="ARBA00022475"/>
    </source>
</evidence>
<feature type="compositionally biased region" description="Low complexity" evidence="14">
    <location>
        <begin position="718"/>
        <end position="738"/>
    </location>
</feature>
<gene>
    <name evidence="17" type="ORF">BD626DRAFT_551656</name>
</gene>
<keyword evidence="11 15" id="KW-0472">Membrane</keyword>
<dbReference type="Proteomes" id="UP000320762">
    <property type="component" value="Unassembled WGS sequence"/>
</dbReference>
<feature type="transmembrane region" description="Helical" evidence="15">
    <location>
        <begin position="412"/>
        <end position="431"/>
    </location>
</feature>
<name>A0A550BUJ9_9AGAR</name>
<dbReference type="SFLD" id="SFLDG01168">
    <property type="entry name" value="Ferric_reductase_subgroup_(FRE"/>
    <property type="match status" value="1"/>
</dbReference>
<feature type="region of interest" description="Disordered" evidence="14">
    <location>
        <begin position="682"/>
        <end position="751"/>
    </location>
</feature>
<keyword evidence="18" id="KW-1185">Reference proteome</keyword>
<evidence type="ECO:0000256" key="13">
    <source>
        <dbReference type="ARBA" id="ARBA00048483"/>
    </source>
</evidence>
<keyword evidence="8 15" id="KW-1133">Transmembrane helix</keyword>
<evidence type="ECO:0000256" key="3">
    <source>
        <dbReference type="ARBA" id="ARBA00012668"/>
    </source>
</evidence>
<feature type="transmembrane region" description="Helical" evidence="15">
    <location>
        <begin position="16"/>
        <end position="38"/>
    </location>
</feature>
<feature type="compositionally biased region" description="Polar residues" evidence="14">
    <location>
        <begin position="700"/>
        <end position="711"/>
    </location>
</feature>
<keyword evidence="9" id="KW-0560">Oxidoreductase</keyword>